<keyword evidence="4" id="KW-1185">Reference proteome</keyword>
<evidence type="ECO:0000313" key="4">
    <source>
        <dbReference type="Proteomes" id="UP000655410"/>
    </source>
</evidence>
<feature type="transmembrane region" description="Helical" evidence="1">
    <location>
        <begin position="70"/>
        <end position="91"/>
    </location>
</feature>
<dbReference type="RefSeq" id="WP_188783236.1">
    <property type="nucleotide sequence ID" value="NZ_BMNI01000002.1"/>
</dbReference>
<dbReference type="Pfam" id="PF03372">
    <property type="entry name" value="Exo_endo_phos"/>
    <property type="match status" value="1"/>
</dbReference>
<dbReference type="Gene3D" id="3.60.10.10">
    <property type="entry name" value="Endonuclease/exonuclease/phosphatase"/>
    <property type="match status" value="1"/>
</dbReference>
<dbReference type="SUPFAM" id="SSF56219">
    <property type="entry name" value="DNase I-like"/>
    <property type="match status" value="1"/>
</dbReference>
<keyword evidence="1" id="KW-0472">Membrane</keyword>
<name>A0ABQ2NAF9_9ACTN</name>
<proteinExistence type="predicted"/>
<sequence length="322" mass="33944">MTPRDVVRRGRLVAACLVALGAVVLLLLTTRTVTSPDLVGLQALSPAAVPALVVALVLAVVPLGGWSRRVLVVPSVLAVVAALVVASVRVAPRWVAQGVPTSDATTLRVMTANLRLGLADPAAVLAAVRREKPDLVAFEEITPGLQRALEAGGLRRQLPYVAGRAEPGATGTLVYAVDRLTSVTSLGLVHDSWSVEFRGLRVWGVHPAYPYDSAWLRDQERLATAAGEQRPDVAVGDFNATLDHPPFRRILDRGLTDAAEQAGEGWQPTWPSDGSKGFPVPVTAIDHVLVGRGITAVGTRVHTIPGTDHLMLVAVLALPPGP</sequence>
<feature type="transmembrane region" description="Helical" evidence="1">
    <location>
        <begin position="43"/>
        <end position="63"/>
    </location>
</feature>
<organism evidence="3 4">
    <name type="scientific">Nocardioides phosphati</name>
    <dbReference type="NCBI Taxonomy" id="1867775"/>
    <lineage>
        <taxon>Bacteria</taxon>
        <taxon>Bacillati</taxon>
        <taxon>Actinomycetota</taxon>
        <taxon>Actinomycetes</taxon>
        <taxon>Propionibacteriales</taxon>
        <taxon>Nocardioidaceae</taxon>
        <taxon>Nocardioides</taxon>
    </lineage>
</organism>
<feature type="transmembrane region" description="Helical" evidence="1">
    <location>
        <begin position="12"/>
        <end position="31"/>
    </location>
</feature>
<dbReference type="InterPro" id="IPR005135">
    <property type="entry name" value="Endo/exonuclease/phosphatase"/>
</dbReference>
<evidence type="ECO:0000256" key="1">
    <source>
        <dbReference type="SAM" id="Phobius"/>
    </source>
</evidence>
<dbReference type="Proteomes" id="UP000655410">
    <property type="component" value="Unassembled WGS sequence"/>
</dbReference>
<reference evidence="4" key="1">
    <citation type="journal article" date="2019" name="Int. J. Syst. Evol. Microbiol.">
        <title>The Global Catalogue of Microorganisms (GCM) 10K type strain sequencing project: providing services to taxonomists for standard genome sequencing and annotation.</title>
        <authorList>
            <consortium name="The Broad Institute Genomics Platform"/>
            <consortium name="The Broad Institute Genome Sequencing Center for Infectious Disease"/>
            <person name="Wu L."/>
            <person name="Ma J."/>
        </authorList>
    </citation>
    <scope>NUCLEOTIDE SEQUENCE [LARGE SCALE GENOMIC DNA]</scope>
    <source>
        <strain evidence="4">CGMCC 4.7371</strain>
    </source>
</reference>
<feature type="domain" description="Endonuclease/exonuclease/phosphatase" evidence="2">
    <location>
        <begin position="110"/>
        <end position="309"/>
    </location>
</feature>
<keyword evidence="1" id="KW-0812">Transmembrane</keyword>
<gene>
    <name evidence="3" type="ORF">GCM10011584_13670</name>
</gene>
<evidence type="ECO:0000313" key="3">
    <source>
        <dbReference type="EMBL" id="GGO87914.1"/>
    </source>
</evidence>
<dbReference type="EMBL" id="BMNI01000002">
    <property type="protein sequence ID" value="GGO87914.1"/>
    <property type="molecule type" value="Genomic_DNA"/>
</dbReference>
<accession>A0ABQ2NAF9</accession>
<protein>
    <recommendedName>
        <fullName evidence="2">Endonuclease/exonuclease/phosphatase domain-containing protein</fullName>
    </recommendedName>
</protein>
<evidence type="ECO:0000259" key="2">
    <source>
        <dbReference type="Pfam" id="PF03372"/>
    </source>
</evidence>
<keyword evidence="1" id="KW-1133">Transmembrane helix</keyword>
<dbReference type="InterPro" id="IPR036691">
    <property type="entry name" value="Endo/exonu/phosph_ase_sf"/>
</dbReference>
<comment type="caution">
    <text evidence="3">The sequence shown here is derived from an EMBL/GenBank/DDBJ whole genome shotgun (WGS) entry which is preliminary data.</text>
</comment>